<evidence type="ECO:0000313" key="2">
    <source>
        <dbReference type="Proteomes" id="UP001501231"/>
    </source>
</evidence>
<dbReference type="Gene3D" id="3.40.50.300">
    <property type="entry name" value="P-loop containing nucleotide triphosphate hydrolases"/>
    <property type="match status" value="1"/>
</dbReference>
<accession>A0ABP5WJU6</accession>
<gene>
    <name evidence="1" type="ORF">GCM10010191_47370</name>
</gene>
<sequence length="324" mass="36603">MTKKTRAERIILVSMIKSGTHLITELLTALGYRMHGHVRVRPETKPVLDRGTRWRMAGMVYDDERLTDLKKQDEAIFTAATDQAWEALAWAWKLRWGMPLVNQYSSELINTSLVRQALERTAGTPFTETPANVCWVLHEFDVRNIDGAFLSSWAGTGEPRVIFNYRDPRDVILSMINFASGRTKGGLSAINNLQAFSSILCSMPTLDERLTYALTDESFPAQARDYMRMLWLLHHPNVYATSFEDLVGPEGGGSAEAQLRATAGLIEFLGADAAPEDVARNLFNRDAFTFFKGQVGGWKEVYTDEHRRIADKRFAEVLPLYGYV</sequence>
<keyword evidence="2" id="KW-1185">Reference proteome</keyword>
<evidence type="ECO:0008006" key="3">
    <source>
        <dbReference type="Google" id="ProtNLM"/>
    </source>
</evidence>
<reference evidence="2" key="1">
    <citation type="journal article" date="2019" name="Int. J. Syst. Evol. Microbiol.">
        <title>The Global Catalogue of Microorganisms (GCM) 10K type strain sequencing project: providing services to taxonomists for standard genome sequencing and annotation.</title>
        <authorList>
            <consortium name="The Broad Institute Genomics Platform"/>
            <consortium name="The Broad Institute Genome Sequencing Center for Infectious Disease"/>
            <person name="Wu L."/>
            <person name="Ma J."/>
        </authorList>
    </citation>
    <scope>NUCLEOTIDE SEQUENCE [LARGE SCALE GENOMIC DNA]</scope>
    <source>
        <strain evidence="2">JCM 3325</strain>
    </source>
</reference>
<dbReference type="InterPro" id="IPR027417">
    <property type="entry name" value="P-loop_NTPase"/>
</dbReference>
<protein>
    <recommendedName>
        <fullName evidence="3">Sulfotransferase domain-containing protein</fullName>
    </recommendedName>
</protein>
<evidence type="ECO:0000313" key="1">
    <source>
        <dbReference type="EMBL" id="GAA2428741.1"/>
    </source>
</evidence>
<name>A0ABP5WJU6_9ACTN</name>
<dbReference type="SUPFAM" id="SSF52540">
    <property type="entry name" value="P-loop containing nucleoside triphosphate hydrolases"/>
    <property type="match status" value="1"/>
</dbReference>
<dbReference type="EMBL" id="BAAARW010000018">
    <property type="protein sequence ID" value="GAA2428741.1"/>
    <property type="molecule type" value="Genomic_DNA"/>
</dbReference>
<proteinExistence type="predicted"/>
<organism evidence="1 2">
    <name type="scientific">Actinomadura vinacea</name>
    <dbReference type="NCBI Taxonomy" id="115336"/>
    <lineage>
        <taxon>Bacteria</taxon>
        <taxon>Bacillati</taxon>
        <taxon>Actinomycetota</taxon>
        <taxon>Actinomycetes</taxon>
        <taxon>Streptosporangiales</taxon>
        <taxon>Thermomonosporaceae</taxon>
        <taxon>Actinomadura</taxon>
    </lineage>
</organism>
<dbReference type="Proteomes" id="UP001501231">
    <property type="component" value="Unassembled WGS sequence"/>
</dbReference>
<comment type="caution">
    <text evidence="1">The sequence shown here is derived from an EMBL/GenBank/DDBJ whole genome shotgun (WGS) entry which is preliminary data.</text>
</comment>